<evidence type="ECO:0000313" key="2">
    <source>
        <dbReference type="Proteomes" id="UP001163321"/>
    </source>
</evidence>
<reference evidence="1 2" key="1">
    <citation type="journal article" date="2022" name="bioRxiv">
        <title>The genome of the oomycete Peronosclerospora sorghi, a cosmopolitan pathogen of maize and sorghum, is inflated with dispersed pseudogenes.</title>
        <authorList>
            <person name="Fletcher K."/>
            <person name="Martin F."/>
            <person name="Isakeit T."/>
            <person name="Cavanaugh K."/>
            <person name="Magill C."/>
            <person name="Michelmore R."/>
        </authorList>
    </citation>
    <scope>NUCLEOTIDE SEQUENCE [LARGE SCALE GENOMIC DNA]</scope>
    <source>
        <strain evidence="1">P6</strain>
    </source>
</reference>
<evidence type="ECO:0000313" key="1">
    <source>
        <dbReference type="EMBL" id="KAI9912324.1"/>
    </source>
</evidence>
<proteinExistence type="predicted"/>
<dbReference type="Proteomes" id="UP001163321">
    <property type="component" value="Chromosome 4"/>
</dbReference>
<keyword evidence="2" id="KW-1185">Reference proteome</keyword>
<dbReference type="EMBL" id="CM047583">
    <property type="protein sequence ID" value="KAI9912324.1"/>
    <property type="molecule type" value="Genomic_DNA"/>
</dbReference>
<sequence length="97" mass="10920">MRRKMGGKGKPQEAAQASGTFSGEKMIVFVNGGATYSELRSMYELRTEEKRDVFMGSTSMLVPQTFLQYLETLKEDKPFTSSPSATSVSHIFVEERR</sequence>
<accession>A0ACC0W0R0</accession>
<comment type="caution">
    <text evidence="1">The sequence shown here is derived from an EMBL/GenBank/DDBJ whole genome shotgun (WGS) entry which is preliminary data.</text>
</comment>
<protein>
    <submittedName>
        <fullName evidence="1">Uncharacterized protein</fullName>
    </submittedName>
</protein>
<organism evidence="1 2">
    <name type="scientific">Peronosclerospora sorghi</name>
    <dbReference type="NCBI Taxonomy" id="230839"/>
    <lineage>
        <taxon>Eukaryota</taxon>
        <taxon>Sar</taxon>
        <taxon>Stramenopiles</taxon>
        <taxon>Oomycota</taxon>
        <taxon>Peronosporomycetes</taxon>
        <taxon>Peronosporales</taxon>
        <taxon>Peronosporaceae</taxon>
        <taxon>Peronosclerospora</taxon>
    </lineage>
</organism>
<gene>
    <name evidence="1" type="ORF">PsorP6_006692</name>
</gene>
<name>A0ACC0W0R0_9STRA</name>